<organism evidence="1 2">
    <name type="scientific">Paenibacillus hexagrammi</name>
    <dbReference type="NCBI Taxonomy" id="2908839"/>
    <lineage>
        <taxon>Bacteria</taxon>
        <taxon>Bacillati</taxon>
        <taxon>Bacillota</taxon>
        <taxon>Bacilli</taxon>
        <taxon>Bacillales</taxon>
        <taxon>Paenibacillaceae</taxon>
        <taxon>Paenibacillus</taxon>
    </lineage>
</organism>
<name>A0ABY3SKD1_9BACL</name>
<sequence length="104" mass="11914">MNPQRENIEFAQASFPSKIFDYIATSNLIISSNIGDMDKFSENSFYIYENDDPKELAKMIDMAITDIQNNVTEEKVKGIIKIRDKFLPINVGDSMIKTLMRNNA</sequence>
<evidence type="ECO:0000313" key="2">
    <source>
        <dbReference type="Proteomes" id="UP001649230"/>
    </source>
</evidence>
<dbReference type="Gene3D" id="3.40.50.2000">
    <property type="entry name" value="Glycogen Phosphorylase B"/>
    <property type="match status" value="1"/>
</dbReference>
<dbReference type="EMBL" id="CP090978">
    <property type="protein sequence ID" value="UJF34322.1"/>
    <property type="molecule type" value="Genomic_DNA"/>
</dbReference>
<gene>
    <name evidence="1" type="ORF">L0M14_03675</name>
</gene>
<evidence type="ECO:0000313" key="1">
    <source>
        <dbReference type="EMBL" id="UJF34322.1"/>
    </source>
</evidence>
<dbReference type="RefSeq" id="WP_235120896.1">
    <property type="nucleotide sequence ID" value="NZ_CP090978.1"/>
</dbReference>
<accession>A0ABY3SKD1</accession>
<protein>
    <recommendedName>
        <fullName evidence="3">Glycosyltransferase</fullName>
    </recommendedName>
</protein>
<keyword evidence="2" id="KW-1185">Reference proteome</keyword>
<evidence type="ECO:0008006" key="3">
    <source>
        <dbReference type="Google" id="ProtNLM"/>
    </source>
</evidence>
<reference evidence="1 2" key="1">
    <citation type="journal article" date="2024" name="Int. J. Syst. Evol. Microbiol.">
        <title>Paenibacillus hexagrammi sp. nov., a novel bacterium isolated from the gut content of Hexagrammos agrammus.</title>
        <authorList>
            <person name="Jung H.K."/>
            <person name="Kim D.G."/>
            <person name="Zin H."/>
            <person name="Park J."/>
            <person name="Jung H."/>
            <person name="Kim Y.O."/>
            <person name="Kong H.J."/>
            <person name="Kim J.W."/>
            <person name="Kim Y.S."/>
        </authorList>
    </citation>
    <scope>NUCLEOTIDE SEQUENCE [LARGE SCALE GENOMIC DNA]</scope>
    <source>
        <strain evidence="1 2">YPD9-1</strain>
    </source>
</reference>
<proteinExistence type="predicted"/>
<dbReference type="Proteomes" id="UP001649230">
    <property type="component" value="Chromosome"/>
</dbReference>